<dbReference type="Gene3D" id="3.40.50.720">
    <property type="entry name" value="NAD(P)-binding Rossmann-like Domain"/>
    <property type="match status" value="1"/>
</dbReference>
<dbReference type="InterPro" id="IPR001509">
    <property type="entry name" value="Epimerase_deHydtase"/>
</dbReference>
<proteinExistence type="predicted"/>
<sequence>MIFLAKVCIEWEKSALKAKEKGGKVIITRFGIVLGKGGMLSKILPIFKWGLGGTLGKGNQWFSWIHIDDLVSAILFLIKNEKEGIYNFVSPNPVTNKEFTKTLGSILKRPTFFRVPIFVMKLFFGEVANAITSSIKAYPKNLLSAGFNFKFENIKSALENLIKETL</sequence>
<dbReference type="Pfam" id="PF08338">
    <property type="entry name" value="DUF1731"/>
    <property type="match status" value="1"/>
</dbReference>
<evidence type="ECO:0000313" key="3">
    <source>
        <dbReference type="EMBL" id="HGQ85125.1"/>
    </source>
</evidence>
<reference evidence="3" key="1">
    <citation type="journal article" date="2020" name="mSystems">
        <title>Genome- and Community-Level Interaction Insights into Carbon Utilization and Element Cycling Functions of Hydrothermarchaeota in Hydrothermal Sediment.</title>
        <authorList>
            <person name="Zhou Z."/>
            <person name="Liu Y."/>
            <person name="Xu W."/>
            <person name="Pan J."/>
            <person name="Luo Z.H."/>
            <person name="Li M."/>
        </authorList>
    </citation>
    <scope>NUCLEOTIDE SEQUENCE [LARGE SCALE GENOMIC DNA]</scope>
    <source>
        <strain evidence="3">SpSt-6</strain>
    </source>
</reference>
<evidence type="ECO:0000259" key="2">
    <source>
        <dbReference type="Pfam" id="PF08338"/>
    </source>
</evidence>
<feature type="domain" description="NAD-dependent epimerase/dehydratase" evidence="1">
    <location>
        <begin position="5"/>
        <end position="87"/>
    </location>
</feature>
<accession>A0A7C4NVE8</accession>
<name>A0A7C4NVE8_9BACT</name>
<dbReference type="InterPro" id="IPR036291">
    <property type="entry name" value="NAD(P)-bd_dom_sf"/>
</dbReference>
<dbReference type="Pfam" id="PF01370">
    <property type="entry name" value="Epimerase"/>
    <property type="match status" value="1"/>
</dbReference>
<feature type="domain" description="DUF1731" evidence="2">
    <location>
        <begin position="115"/>
        <end position="161"/>
    </location>
</feature>
<dbReference type="InterPro" id="IPR013549">
    <property type="entry name" value="DUF1731"/>
</dbReference>
<protein>
    <submittedName>
        <fullName evidence="3">DUF1731 domain-containing protein</fullName>
    </submittedName>
</protein>
<dbReference type="EMBL" id="DSZN01000031">
    <property type="protein sequence ID" value="HGQ85125.1"/>
    <property type="molecule type" value="Genomic_DNA"/>
</dbReference>
<organism evidence="3">
    <name type="scientific">Thermodesulfobacterium geofontis</name>
    <dbReference type="NCBI Taxonomy" id="1295609"/>
    <lineage>
        <taxon>Bacteria</taxon>
        <taxon>Pseudomonadati</taxon>
        <taxon>Thermodesulfobacteriota</taxon>
        <taxon>Thermodesulfobacteria</taxon>
        <taxon>Thermodesulfobacteriales</taxon>
        <taxon>Thermodesulfobacteriaceae</taxon>
        <taxon>Thermodesulfobacterium</taxon>
    </lineage>
</organism>
<dbReference type="PANTHER" id="PTHR11092">
    <property type="entry name" value="SUGAR NUCLEOTIDE EPIMERASE RELATED"/>
    <property type="match status" value="1"/>
</dbReference>
<dbReference type="PANTHER" id="PTHR11092:SF0">
    <property type="entry name" value="EPIMERASE FAMILY PROTEIN SDR39U1"/>
    <property type="match status" value="1"/>
</dbReference>
<dbReference type="AlphaFoldDB" id="A0A7C4NVE8"/>
<evidence type="ECO:0000259" key="1">
    <source>
        <dbReference type="Pfam" id="PF01370"/>
    </source>
</evidence>
<gene>
    <name evidence="3" type="ORF">ENT66_01735</name>
</gene>
<dbReference type="SUPFAM" id="SSF51735">
    <property type="entry name" value="NAD(P)-binding Rossmann-fold domains"/>
    <property type="match status" value="1"/>
</dbReference>
<comment type="caution">
    <text evidence="3">The sequence shown here is derived from an EMBL/GenBank/DDBJ whole genome shotgun (WGS) entry which is preliminary data.</text>
</comment>